<comment type="similarity">
    <text evidence="2 4">Belongs to the SKP1 family.</text>
</comment>
<dbReference type="OrthoDB" id="2342932at2759"/>
<evidence type="ECO:0000259" key="6">
    <source>
        <dbReference type="Pfam" id="PF03931"/>
    </source>
</evidence>
<dbReference type="GO" id="GO:0016567">
    <property type="term" value="P:protein ubiquitination"/>
    <property type="evidence" value="ECO:0007669"/>
    <property type="project" value="UniProtKB-UniRule"/>
</dbReference>
<dbReference type="PANTHER" id="PTHR11165">
    <property type="entry name" value="SKP1"/>
    <property type="match status" value="1"/>
</dbReference>
<dbReference type="GO" id="GO:0006511">
    <property type="term" value="P:ubiquitin-dependent protein catabolic process"/>
    <property type="evidence" value="ECO:0007669"/>
    <property type="project" value="InterPro"/>
</dbReference>
<dbReference type="Gene3D" id="3.30.710.10">
    <property type="entry name" value="Potassium Channel Kv1.1, Chain A"/>
    <property type="match status" value="1"/>
</dbReference>
<dbReference type="PIRSF" id="PIRSF028729">
    <property type="entry name" value="E3_ubiquit_lig_SCF_Skp"/>
    <property type="match status" value="1"/>
</dbReference>
<evidence type="ECO:0000259" key="5">
    <source>
        <dbReference type="Pfam" id="PF01466"/>
    </source>
</evidence>
<organism evidence="7 8">
    <name type="scientific">Jatropha curcas</name>
    <name type="common">Barbados nut</name>
    <dbReference type="NCBI Taxonomy" id="180498"/>
    <lineage>
        <taxon>Eukaryota</taxon>
        <taxon>Viridiplantae</taxon>
        <taxon>Streptophyta</taxon>
        <taxon>Embryophyta</taxon>
        <taxon>Tracheophyta</taxon>
        <taxon>Spermatophyta</taxon>
        <taxon>Magnoliopsida</taxon>
        <taxon>eudicotyledons</taxon>
        <taxon>Gunneridae</taxon>
        <taxon>Pentapetalae</taxon>
        <taxon>rosids</taxon>
        <taxon>fabids</taxon>
        <taxon>Malpighiales</taxon>
        <taxon>Euphorbiaceae</taxon>
        <taxon>Crotonoideae</taxon>
        <taxon>Jatropheae</taxon>
        <taxon>Jatropha</taxon>
    </lineage>
</organism>
<evidence type="ECO:0000256" key="4">
    <source>
        <dbReference type="PIRNR" id="PIRNR028729"/>
    </source>
</evidence>
<dbReference type="GO" id="GO:0009867">
    <property type="term" value="P:jasmonic acid mediated signaling pathway"/>
    <property type="evidence" value="ECO:0007669"/>
    <property type="project" value="UniProtKB-ARBA"/>
</dbReference>
<dbReference type="Pfam" id="PF03931">
    <property type="entry name" value="Skp1_POZ"/>
    <property type="match status" value="1"/>
</dbReference>
<dbReference type="AlphaFoldDB" id="A0A067JME9"/>
<dbReference type="Proteomes" id="UP000027138">
    <property type="component" value="Unassembled WGS sequence"/>
</dbReference>
<dbReference type="InterPro" id="IPR001232">
    <property type="entry name" value="SKP1-like"/>
</dbReference>
<dbReference type="UniPathway" id="UPA00143"/>
<proteinExistence type="inferred from homology"/>
<keyword evidence="8" id="KW-1185">Reference proteome</keyword>
<evidence type="ECO:0000256" key="2">
    <source>
        <dbReference type="ARBA" id="ARBA00009993"/>
    </source>
</evidence>
<feature type="domain" description="SKP1 component POZ" evidence="6">
    <location>
        <begin position="18"/>
        <end position="80"/>
    </location>
</feature>
<dbReference type="EMBL" id="KK914999">
    <property type="protein sequence ID" value="KDP25072.1"/>
    <property type="molecule type" value="Genomic_DNA"/>
</dbReference>
<gene>
    <name evidence="7" type="ORF">JCGZ_22607</name>
</gene>
<accession>A0A067JME9</accession>
<comment type="subunit">
    <text evidence="4">Part of a SCF (SKP1-cullin-F-box) protein ligase complex.</text>
</comment>
<comment type="function">
    <text evidence="4">Involved in ubiquitination and subsequent proteasomal degradation of target proteins. Together with CUL1, RBX1 and a F-box protein, it forms a SCF E3 ubiquitin ligase complex. The functional specificity of this complex depends on the type of F-box protein. In the SCF complex, it serves as an adapter that links the F-box protein to CUL1.</text>
</comment>
<evidence type="ECO:0000256" key="3">
    <source>
        <dbReference type="ARBA" id="ARBA00022786"/>
    </source>
</evidence>
<evidence type="ECO:0000256" key="1">
    <source>
        <dbReference type="ARBA" id="ARBA00004906"/>
    </source>
</evidence>
<feature type="domain" description="SKP1 component dimerisation" evidence="5">
    <location>
        <begin position="122"/>
        <end position="168"/>
    </location>
</feature>
<keyword evidence="3 4" id="KW-0833">Ubl conjugation pathway</keyword>
<name>A0A067JME9_JATCU</name>
<dbReference type="InterPro" id="IPR016072">
    <property type="entry name" value="Skp1_comp_dimer"/>
</dbReference>
<dbReference type="InterPro" id="IPR011333">
    <property type="entry name" value="SKP1/BTB/POZ_sf"/>
</dbReference>
<dbReference type="KEGG" id="jcu:105646167"/>
<dbReference type="InterPro" id="IPR016897">
    <property type="entry name" value="SKP1"/>
</dbReference>
<dbReference type="InterPro" id="IPR016073">
    <property type="entry name" value="Skp1_comp_POZ"/>
</dbReference>
<evidence type="ECO:0000313" key="8">
    <source>
        <dbReference type="Proteomes" id="UP000027138"/>
    </source>
</evidence>
<protein>
    <recommendedName>
        <fullName evidence="4">SKP1-like protein</fullName>
    </recommendedName>
</protein>
<sequence length="175" mass="20077">MASTNANNSESATDAPTKKITLKTADDHFFEVEESVAMEFATVKTFFDDNTETMNGTVIPLPNVSAEYLSKIITYCREHLKFRAESVPEKERKAYDDNFVKELSNEKLREMILASNYLNIRTLLDVLNQAAADLIQNKSVEFVREFFGVENDFTPEEEERLRQENAWAFEGVDQD</sequence>
<dbReference type="STRING" id="180498.A0A067JME9"/>
<dbReference type="InterPro" id="IPR036296">
    <property type="entry name" value="SKP1-like_dim_sf"/>
</dbReference>
<dbReference type="Pfam" id="PF01466">
    <property type="entry name" value="Skp1"/>
    <property type="match status" value="1"/>
</dbReference>
<comment type="pathway">
    <text evidence="1 4">Protein modification; protein ubiquitination.</text>
</comment>
<dbReference type="SUPFAM" id="SSF54695">
    <property type="entry name" value="POZ domain"/>
    <property type="match status" value="1"/>
</dbReference>
<evidence type="ECO:0000313" key="7">
    <source>
        <dbReference type="EMBL" id="KDP25072.1"/>
    </source>
</evidence>
<dbReference type="SUPFAM" id="SSF81382">
    <property type="entry name" value="Skp1 dimerisation domain-like"/>
    <property type="match status" value="1"/>
</dbReference>
<dbReference type="SMART" id="SM00512">
    <property type="entry name" value="Skp1"/>
    <property type="match status" value="1"/>
</dbReference>
<reference evidence="7 8" key="1">
    <citation type="journal article" date="2014" name="PLoS ONE">
        <title>Global Analysis of Gene Expression Profiles in Physic Nut (Jatropha curcas L.) Seedlings Exposed to Salt Stress.</title>
        <authorList>
            <person name="Zhang L."/>
            <person name="Zhang C."/>
            <person name="Wu P."/>
            <person name="Chen Y."/>
            <person name="Li M."/>
            <person name="Jiang H."/>
            <person name="Wu G."/>
        </authorList>
    </citation>
    <scope>NUCLEOTIDE SEQUENCE [LARGE SCALE GENOMIC DNA]</scope>
    <source>
        <strain evidence="8">cv. GZQX0401</strain>
        <tissue evidence="7">Young leaves</tissue>
    </source>
</reference>